<proteinExistence type="predicted"/>
<keyword evidence="1" id="KW-0732">Signal</keyword>
<protein>
    <recommendedName>
        <fullName evidence="5">Bulb-type lectin domain-containing protein</fullName>
    </recommendedName>
</protein>
<comment type="caution">
    <text evidence="3">The sequence shown here is derived from an EMBL/GenBank/DDBJ whole genome shotgun (WGS) entry which is preliminary data.</text>
</comment>
<dbReference type="SUPFAM" id="SSF51110">
    <property type="entry name" value="alpha-D-mannose-specific plant lectins"/>
    <property type="match status" value="1"/>
</dbReference>
<organism evidence="3 4">
    <name type="scientific">Hibiscus sabdariffa</name>
    <name type="common">roselle</name>
    <dbReference type="NCBI Taxonomy" id="183260"/>
    <lineage>
        <taxon>Eukaryota</taxon>
        <taxon>Viridiplantae</taxon>
        <taxon>Streptophyta</taxon>
        <taxon>Embryophyta</taxon>
        <taxon>Tracheophyta</taxon>
        <taxon>Spermatophyta</taxon>
        <taxon>Magnoliopsida</taxon>
        <taxon>eudicotyledons</taxon>
        <taxon>Gunneridae</taxon>
        <taxon>Pentapetalae</taxon>
        <taxon>rosids</taxon>
        <taxon>malvids</taxon>
        <taxon>Malvales</taxon>
        <taxon>Malvaceae</taxon>
        <taxon>Malvoideae</taxon>
        <taxon>Hibiscus</taxon>
    </lineage>
</organism>
<evidence type="ECO:0000256" key="1">
    <source>
        <dbReference type="ARBA" id="ARBA00022729"/>
    </source>
</evidence>
<sequence length="134" mass="15210">MLRSWDLGSDLVVAANLQCWGYSSIFSIWRIIITFDPNLNGERDEPISNSTWLLLTQNGLAIAEDSDRIIWSTPRLNLRLHCFNLMILAISLQKVSLWESFGYPTDTLVMGKRLAVGVEWDDLLAIFDGRSGIH</sequence>
<name>A0ABR2E477_9ROSI</name>
<dbReference type="InterPro" id="IPR036426">
    <property type="entry name" value="Bulb-type_lectin_dom_sf"/>
</dbReference>
<gene>
    <name evidence="3" type="ORF">V6N12_040601</name>
</gene>
<evidence type="ECO:0000313" key="3">
    <source>
        <dbReference type="EMBL" id="KAK8551985.1"/>
    </source>
</evidence>
<keyword evidence="4" id="KW-1185">Reference proteome</keyword>
<dbReference type="EMBL" id="JBBPBM010000020">
    <property type="protein sequence ID" value="KAK8551985.1"/>
    <property type="molecule type" value="Genomic_DNA"/>
</dbReference>
<evidence type="ECO:0008006" key="5">
    <source>
        <dbReference type="Google" id="ProtNLM"/>
    </source>
</evidence>
<reference evidence="3 4" key="1">
    <citation type="journal article" date="2024" name="G3 (Bethesda)">
        <title>Genome assembly of Hibiscus sabdariffa L. provides insights into metabolisms of medicinal natural products.</title>
        <authorList>
            <person name="Kim T."/>
        </authorList>
    </citation>
    <scope>NUCLEOTIDE SEQUENCE [LARGE SCALE GENOMIC DNA]</scope>
    <source>
        <strain evidence="3">TK-2024</strain>
        <tissue evidence="3">Old leaves</tissue>
    </source>
</reference>
<accession>A0ABR2E477</accession>
<evidence type="ECO:0000313" key="4">
    <source>
        <dbReference type="Proteomes" id="UP001472677"/>
    </source>
</evidence>
<evidence type="ECO:0000256" key="2">
    <source>
        <dbReference type="ARBA" id="ARBA00023157"/>
    </source>
</evidence>
<dbReference type="Proteomes" id="UP001472677">
    <property type="component" value="Unassembled WGS sequence"/>
</dbReference>
<keyword evidence="2" id="KW-1015">Disulfide bond</keyword>